<keyword evidence="4" id="KW-0378">Hydrolase</keyword>
<dbReference type="InterPro" id="IPR011713">
    <property type="entry name" value="Leu-rich_rpt_3"/>
</dbReference>
<dbReference type="InterPro" id="IPR032675">
    <property type="entry name" value="LRR_dom_sf"/>
</dbReference>
<dbReference type="GO" id="GO:0006952">
    <property type="term" value="P:defense response"/>
    <property type="evidence" value="ECO:0007669"/>
    <property type="project" value="UniProtKB-KW"/>
</dbReference>
<comment type="catalytic activity">
    <reaction evidence="7">
        <text>NAD(+) + H2O = ADP-D-ribose + nicotinamide + H(+)</text>
        <dbReference type="Rhea" id="RHEA:16301"/>
        <dbReference type="ChEBI" id="CHEBI:15377"/>
        <dbReference type="ChEBI" id="CHEBI:15378"/>
        <dbReference type="ChEBI" id="CHEBI:17154"/>
        <dbReference type="ChEBI" id="CHEBI:57540"/>
        <dbReference type="ChEBI" id="CHEBI:57967"/>
        <dbReference type="EC" id="3.2.2.6"/>
    </reaction>
    <physiologicalReaction direction="left-to-right" evidence="7">
        <dbReference type="Rhea" id="RHEA:16302"/>
    </physiologicalReaction>
</comment>
<dbReference type="InterPro" id="IPR045344">
    <property type="entry name" value="C-JID"/>
</dbReference>
<dbReference type="Gene3D" id="3.40.50.300">
    <property type="entry name" value="P-loop containing nucleotide triphosphate hydrolases"/>
    <property type="match status" value="1"/>
</dbReference>
<feature type="domain" description="TIR" evidence="9">
    <location>
        <begin position="30"/>
        <end position="197"/>
    </location>
</feature>
<dbReference type="PANTHER" id="PTHR11017:SF574">
    <property type="entry name" value="ADP-RIBOSYL CYCLASE_CYCLIC ADP-RIBOSE HYDROLASE"/>
    <property type="match status" value="1"/>
</dbReference>
<evidence type="ECO:0000256" key="5">
    <source>
        <dbReference type="ARBA" id="ARBA00022821"/>
    </source>
</evidence>
<reference evidence="11" key="2">
    <citation type="submission" date="2019-10" db="EMBL/GenBank/DDBJ databases">
        <title>A de novo genome assembly of a pear dwarfing rootstock.</title>
        <authorList>
            <person name="Wang F."/>
            <person name="Wang J."/>
            <person name="Li S."/>
            <person name="Zhang Y."/>
            <person name="Fang M."/>
            <person name="Ma L."/>
            <person name="Zhao Y."/>
            <person name="Jiang S."/>
        </authorList>
    </citation>
    <scope>NUCLEOTIDE SEQUENCE [LARGE SCALE GENOMIC DNA]</scope>
</reference>
<gene>
    <name evidence="10" type="ORF">D8674_026906</name>
</gene>
<dbReference type="SUPFAM" id="SSF52200">
    <property type="entry name" value="Toll/Interleukin receptor TIR domain"/>
    <property type="match status" value="1"/>
</dbReference>
<comment type="caution">
    <text evidence="10">The sequence shown here is derived from an EMBL/GenBank/DDBJ whole genome shotgun (WGS) entry which is preliminary data.</text>
</comment>
<evidence type="ECO:0000256" key="1">
    <source>
        <dbReference type="ARBA" id="ARBA00011982"/>
    </source>
</evidence>
<evidence type="ECO:0000256" key="2">
    <source>
        <dbReference type="ARBA" id="ARBA00022614"/>
    </source>
</evidence>
<evidence type="ECO:0000256" key="3">
    <source>
        <dbReference type="ARBA" id="ARBA00022737"/>
    </source>
</evidence>
<dbReference type="SUPFAM" id="SSF52058">
    <property type="entry name" value="L domain-like"/>
    <property type="match status" value="2"/>
</dbReference>
<protein>
    <recommendedName>
        <fullName evidence="1">ADP-ribosyl cyclase/cyclic ADP-ribose hydrolase</fullName>
        <ecNumber evidence="1">3.2.2.6</ecNumber>
    </recommendedName>
</protein>
<dbReference type="Gene3D" id="1.10.8.430">
    <property type="entry name" value="Helical domain of apoptotic protease-activating factors"/>
    <property type="match status" value="1"/>
</dbReference>
<dbReference type="SMART" id="SM00365">
    <property type="entry name" value="LRR_SD22"/>
    <property type="match status" value="7"/>
</dbReference>
<dbReference type="PANTHER" id="PTHR11017">
    <property type="entry name" value="LEUCINE-RICH REPEAT-CONTAINING PROTEIN"/>
    <property type="match status" value="1"/>
</dbReference>
<dbReference type="Proteomes" id="UP000327157">
    <property type="component" value="Chromosome 5"/>
</dbReference>
<dbReference type="InterPro" id="IPR002182">
    <property type="entry name" value="NB-ARC"/>
</dbReference>
<dbReference type="Pfam" id="PF23598">
    <property type="entry name" value="LRR_14"/>
    <property type="match status" value="4"/>
</dbReference>
<dbReference type="InterPro" id="IPR042197">
    <property type="entry name" value="Apaf_helical"/>
</dbReference>
<reference evidence="10 11" key="1">
    <citation type="submission" date="2019-09" db="EMBL/GenBank/DDBJ databases">
        <authorList>
            <person name="Ou C."/>
        </authorList>
    </citation>
    <scope>NUCLEOTIDE SEQUENCE [LARGE SCALE GENOMIC DNA]</scope>
    <source>
        <strain evidence="10">S2</strain>
        <tissue evidence="10">Leaf</tissue>
    </source>
</reference>
<dbReference type="GO" id="GO:0043531">
    <property type="term" value="F:ADP binding"/>
    <property type="evidence" value="ECO:0007669"/>
    <property type="project" value="InterPro"/>
</dbReference>
<accession>A0A5N5ICY8</accession>
<name>A0A5N5ICY8_9ROSA</name>
<dbReference type="SUPFAM" id="SSF52540">
    <property type="entry name" value="P-loop containing nucleoside triphosphate hydrolases"/>
    <property type="match status" value="1"/>
</dbReference>
<dbReference type="Gene3D" id="3.40.50.10140">
    <property type="entry name" value="Toll/interleukin-1 receptor homology (TIR) domain"/>
    <property type="match status" value="1"/>
</dbReference>
<dbReference type="EMBL" id="SMOL01000004">
    <property type="protein sequence ID" value="KAB2636372.1"/>
    <property type="molecule type" value="Genomic_DNA"/>
</dbReference>
<sequence>MDIAASASAGGGGGGGGGPGGAADVHPSRQKYDVFISFRGEDTRNTFTSHLHDALLQKKIETYIDYRLVRGSEIAPALLEAIEKSTLSLVIFSKNYASSTWCLDELAHILNCRETVDQMVIPIFYDISPSDIRKQQGTYADAFAQLEIRFKDGIDKVHKWRAALTTVANLSGFDYSNKTGTEADLVKKVVNEIWGKLNQKSSSNLKGLVGMERRIDQVESTLCIDSLDVYTVGIWGMGGIGKTTLADAVFHRLSSKFEASCFLKNVREKSERTGGLDRLRNTLVSEILKEKDLNIGTLTIGSYLVRKRMGGTKVLIVLDDVNDSNQLNFLAGDPALFGPGSRIIITTRDKSLLQKSVDHDKICKVQELNSDEALQLFRLCAFGNNISRVDCTELSKIVVDYCGGIPLALQILGSSFLHCESKEDWLDEWKEFPREKIWKVFRSSYDGLKEIEKEVFLDIACFYQGKDEYIVKEMLDICGFREAVIKVLIDKSLISISTNNCLEMHNLLQEMGRAIVHEQCIEEPIKCNRLFFDEDVNRDLKTNTGSATVQAIFLNRSEIIDFEKMYDLRLLYIYNSSCNKYCKVKVSLPHSLTYLGWEGYPFKSLPSKLCPENLVELQMRNSKVEQLWNEGQNLKNLKVMDLHLSVHLIKVPDLSQSPNIEHIDLYGCKSLVEIPSYFPCLDKLSYLNLTDCAKLKYLSEMPSSIEYLYLDSTAIEELPSSVWSLEKIRCLELPKNIPILDLSGNATNCKNLVSLLESICKLKSLKSLDLSGTTIRSLPAIIGNLESLEKLDLSGTAIRSLPASIGNLESLEKLDLSGTAKLDLSGTAIKSLPASIGNLKSLVKLDLSGTAIEGLPASIGNLKSLKKLDLSETAIESLPASIGNLESLENLDLSGTAIKSLHASIGKLEYLQKFYLSGTAIESLPASIGNLKSVDKLDLSETAIKSLPASIGNLKSLEKLDLSGTAIESLPASIGSLKSLENLDLSGTTIESLPASFDNLKSLVKLDLSGTAFKSLPAIIGNLKSLEKLDLSGTAIESLPASIGNLKSLEKLDLSGTAVESLPASIGNLESLEKLDLSGTAIKSLPTSIGNLESLEKLDLRGTTIESLPASIGNLESLKKLDLSGTAIQSLPASIGNLKSLEKLDLSGTAIKSLPACIGNLKSLEKLDLSGTAIKCLPASTKEASRLISLGLTNCRSLESLPDLPGVRWLEAHGCISLNKVLSSKTALSLGWDEYKHSQGLQEQLTFSNCIGVGGDAWLDILTDSQIRIMRMATALSKYFTQEEIEVAFHLEFEEEINEYVFRSPVCIVCPGSTIPRWFPNEVDNSALAINLGSNFFNTSFLGFAYSVVVAFENYNVGGSLRLGCKINFKGCGDPFIYHRSCMVAEYGEINDCKFDTPHVFVWFSTFDHVKRGSYNGVTEAIFEFYPMMEDRPDDEAVDCSNIKVAKCGIFPMYAPNDSALK</sequence>
<dbReference type="InterPro" id="IPR035897">
    <property type="entry name" value="Toll_tir_struct_dom_sf"/>
</dbReference>
<dbReference type="GO" id="GO:0051707">
    <property type="term" value="P:response to other organism"/>
    <property type="evidence" value="ECO:0007669"/>
    <property type="project" value="UniProtKB-ARBA"/>
</dbReference>
<dbReference type="Gene3D" id="3.80.10.10">
    <property type="entry name" value="Ribonuclease Inhibitor"/>
    <property type="match status" value="5"/>
</dbReference>
<feature type="compositionally biased region" description="Gly residues" evidence="8">
    <location>
        <begin position="9"/>
        <end position="21"/>
    </location>
</feature>
<dbReference type="PROSITE" id="PS50104">
    <property type="entry name" value="TIR"/>
    <property type="match status" value="1"/>
</dbReference>
<keyword evidence="3" id="KW-0677">Repeat</keyword>
<feature type="region of interest" description="Disordered" evidence="8">
    <location>
        <begin position="1"/>
        <end position="23"/>
    </location>
</feature>
<dbReference type="FunFam" id="3.40.50.10140:FF:000007">
    <property type="entry name" value="Disease resistance protein (TIR-NBS-LRR class)"/>
    <property type="match status" value="1"/>
</dbReference>
<dbReference type="Pfam" id="PF01582">
    <property type="entry name" value="TIR"/>
    <property type="match status" value="1"/>
</dbReference>
<dbReference type="EC" id="3.2.2.6" evidence="1"/>
<evidence type="ECO:0000256" key="8">
    <source>
        <dbReference type="SAM" id="MobiDB-lite"/>
    </source>
</evidence>
<dbReference type="InterPro" id="IPR044974">
    <property type="entry name" value="Disease_R_plants"/>
</dbReference>
<keyword evidence="2" id="KW-0433">Leucine-rich repeat</keyword>
<dbReference type="Pfam" id="PF00931">
    <property type="entry name" value="NB-ARC"/>
    <property type="match status" value="1"/>
</dbReference>
<evidence type="ECO:0000256" key="7">
    <source>
        <dbReference type="ARBA" id="ARBA00047304"/>
    </source>
</evidence>
<dbReference type="InterPro" id="IPR055414">
    <property type="entry name" value="LRR_R13L4/SHOC2-like"/>
</dbReference>
<evidence type="ECO:0000256" key="6">
    <source>
        <dbReference type="ARBA" id="ARBA00023027"/>
    </source>
</evidence>
<dbReference type="InterPro" id="IPR000157">
    <property type="entry name" value="TIR_dom"/>
</dbReference>
<proteinExistence type="predicted"/>
<dbReference type="GO" id="GO:0061809">
    <property type="term" value="F:NAD+ nucleosidase activity, cyclic ADP-ribose generating"/>
    <property type="evidence" value="ECO:0007669"/>
    <property type="project" value="UniProtKB-EC"/>
</dbReference>
<dbReference type="OrthoDB" id="2018313at2759"/>
<dbReference type="Pfam" id="PF20160">
    <property type="entry name" value="C-JID"/>
    <property type="match status" value="1"/>
</dbReference>
<dbReference type="InterPro" id="IPR027417">
    <property type="entry name" value="P-loop_NTPase"/>
</dbReference>
<evidence type="ECO:0000313" key="11">
    <source>
        <dbReference type="Proteomes" id="UP000327157"/>
    </source>
</evidence>
<dbReference type="SMART" id="SM00369">
    <property type="entry name" value="LRR_TYP"/>
    <property type="match status" value="17"/>
</dbReference>
<evidence type="ECO:0000313" key="10">
    <source>
        <dbReference type="EMBL" id="KAB2636372.1"/>
    </source>
</evidence>
<dbReference type="InterPro" id="IPR003591">
    <property type="entry name" value="Leu-rich_rpt_typical-subtyp"/>
</dbReference>
<evidence type="ECO:0000259" key="9">
    <source>
        <dbReference type="PROSITE" id="PS50104"/>
    </source>
</evidence>
<reference evidence="10 11" key="3">
    <citation type="submission" date="2019-11" db="EMBL/GenBank/DDBJ databases">
        <title>A de novo genome assembly of a pear dwarfing rootstock.</title>
        <authorList>
            <person name="Wang F."/>
            <person name="Wang J."/>
            <person name="Li S."/>
            <person name="Zhang Y."/>
            <person name="Fang M."/>
            <person name="Ma L."/>
            <person name="Zhao Y."/>
            <person name="Jiang S."/>
        </authorList>
    </citation>
    <scope>NUCLEOTIDE SEQUENCE [LARGE SCALE GENOMIC DNA]</scope>
    <source>
        <strain evidence="10">S2</strain>
        <tissue evidence="10">Leaf</tissue>
    </source>
</reference>
<dbReference type="InterPro" id="IPR058192">
    <property type="entry name" value="WHD_ROQ1-like"/>
</dbReference>
<keyword evidence="5" id="KW-0611">Plant defense</keyword>
<dbReference type="PRINTS" id="PR00364">
    <property type="entry name" value="DISEASERSIST"/>
</dbReference>
<keyword evidence="11" id="KW-1185">Reference proteome</keyword>
<organism evidence="10 11">
    <name type="scientific">Pyrus ussuriensis x Pyrus communis</name>
    <dbReference type="NCBI Taxonomy" id="2448454"/>
    <lineage>
        <taxon>Eukaryota</taxon>
        <taxon>Viridiplantae</taxon>
        <taxon>Streptophyta</taxon>
        <taxon>Embryophyta</taxon>
        <taxon>Tracheophyta</taxon>
        <taxon>Spermatophyta</taxon>
        <taxon>Magnoliopsida</taxon>
        <taxon>eudicotyledons</taxon>
        <taxon>Gunneridae</taxon>
        <taxon>Pentapetalae</taxon>
        <taxon>rosids</taxon>
        <taxon>fabids</taxon>
        <taxon>Rosales</taxon>
        <taxon>Rosaceae</taxon>
        <taxon>Amygdaloideae</taxon>
        <taxon>Maleae</taxon>
        <taxon>Pyrus</taxon>
    </lineage>
</organism>
<dbReference type="Pfam" id="PF07725">
    <property type="entry name" value="LRR_3"/>
    <property type="match status" value="1"/>
</dbReference>
<dbReference type="SUPFAM" id="SSF52047">
    <property type="entry name" value="RNI-like"/>
    <property type="match status" value="1"/>
</dbReference>
<dbReference type="Pfam" id="PF23282">
    <property type="entry name" value="WHD_ROQ1"/>
    <property type="match status" value="1"/>
</dbReference>
<dbReference type="GO" id="GO:0007165">
    <property type="term" value="P:signal transduction"/>
    <property type="evidence" value="ECO:0007669"/>
    <property type="project" value="InterPro"/>
</dbReference>
<dbReference type="SMART" id="SM00255">
    <property type="entry name" value="TIR"/>
    <property type="match status" value="1"/>
</dbReference>
<keyword evidence="6" id="KW-0520">NAD</keyword>
<evidence type="ECO:0000256" key="4">
    <source>
        <dbReference type="ARBA" id="ARBA00022801"/>
    </source>
</evidence>